<dbReference type="RefSeq" id="WP_112352906.1">
    <property type="nucleotide sequence ID" value="NZ_LS483452.1"/>
</dbReference>
<evidence type="ECO:0000313" key="5">
    <source>
        <dbReference type="Proteomes" id="UP000250123"/>
    </source>
</evidence>
<reference evidence="5" key="1">
    <citation type="submission" date="2018-06" db="EMBL/GenBank/DDBJ databases">
        <authorList>
            <person name="Cea G.-C."/>
            <person name="William W."/>
        </authorList>
    </citation>
    <scope>NUCLEOTIDE SEQUENCE [LARGE SCALE GENOMIC DNA]</scope>
    <source>
        <strain evidence="5">DB21MT-2</strain>
    </source>
</reference>
<dbReference type="Proteomes" id="UP000250123">
    <property type="component" value="Chromosome SHEWBE"/>
</dbReference>
<accession>A0A330MAM3</accession>
<feature type="transmembrane region" description="Helical" evidence="2">
    <location>
        <begin position="106"/>
        <end position="127"/>
    </location>
</feature>
<feature type="transmembrane region" description="Helical" evidence="2">
    <location>
        <begin position="139"/>
        <end position="161"/>
    </location>
</feature>
<protein>
    <recommendedName>
        <fullName evidence="3">Sulfatase N-terminal domain-containing protein</fullName>
    </recommendedName>
</protein>
<dbReference type="KEGG" id="sbk:SHEWBE_2864"/>
<sequence length="683" mass="78059">MAQKLEQMTDNLSMIRIFWRTNAMMLLSLVALYNFKQVLQYYSSFSLAQAMNLLSDDNLLSLWLMLDLLQFVFLVIALHVLWAVIITLSCKPWFTIFSDAGIRTQIWLIIMLSHITLVLGANAYWYPTSLLGFLRDTPLATPWGLTLLLTALCSLFLWGVITLVGKRLTFSVLAICLIMASISSRSSSEHYAPTDNSSPNVFIIGIDALRPDHLNFRDPDNNFTPGINQFIQQSYLYDKTYTPLGRTYVAWMSILTGQYPVTHGARFNLAPPELIDKPLPLIRELKARGYKTTYGIDERRFNQIDTEYGFDQVIGPKIGAADAIIANIGDIPLINILLKLAVSESLFPYLYMNRAYGKAYDPMLFNRKVIDSLSTSRPNFLAVHFCQLHWPFTSKNFIDVNSATWKGNYNHFMHQAMLSKVDIQFQQFMDTLQDRGFLDNALVYLISDHGEGFMLEEDTLQGSQPKDETKLNVNAWGHGTHVLSQEQTNVLMAYRRFSPQAETANKIQGIYSLTDITPSLFKELGLSLKPTDKAFDGHVLPKDMSQVVSQSVFVESSIPVKSINASFIDEAKVLSETLSKYEIRANGRAVLVPSIYREMIAQKQRSVYFQHWQLAMLPDYEDLILVDTDQNRWYSLATYQGDAPWRKMLSDLCSHYRDDKGFDHNNKCRQAQQRSRQRVTNKN</sequence>
<dbReference type="Gene3D" id="3.40.720.10">
    <property type="entry name" value="Alkaline Phosphatase, subunit A"/>
    <property type="match status" value="1"/>
</dbReference>
<evidence type="ECO:0000259" key="3">
    <source>
        <dbReference type="Pfam" id="PF00884"/>
    </source>
</evidence>
<organism evidence="4 5">
    <name type="scientific">Shewanella benthica</name>
    <dbReference type="NCBI Taxonomy" id="43661"/>
    <lineage>
        <taxon>Bacteria</taxon>
        <taxon>Pseudomonadati</taxon>
        <taxon>Pseudomonadota</taxon>
        <taxon>Gammaproteobacteria</taxon>
        <taxon>Alteromonadales</taxon>
        <taxon>Shewanellaceae</taxon>
        <taxon>Shewanella</taxon>
    </lineage>
</organism>
<feature type="region of interest" description="Disordered" evidence="1">
    <location>
        <begin position="664"/>
        <end position="683"/>
    </location>
</feature>
<dbReference type="AlphaFoldDB" id="A0A330MAM3"/>
<dbReference type="PANTHER" id="PTHR43751:SF3">
    <property type="entry name" value="SULFATASE N-TERMINAL DOMAIN-CONTAINING PROTEIN"/>
    <property type="match status" value="1"/>
</dbReference>
<keyword evidence="2" id="KW-1133">Transmembrane helix</keyword>
<dbReference type="OrthoDB" id="9803751at2"/>
<dbReference type="PANTHER" id="PTHR43751">
    <property type="entry name" value="SULFATASE"/>
    <property type="match status" value="1"/>
</dbReference>
<feature type="domain" description="Sulfatase N-terminal" evidence="3">
    <location>
        <begin position="199"/>
        <end position="524"/>
    </location>
</feature>
<dbReference type="InterPro" id="IPR017850">
    <property type="entry name" value="Alkaline_phosphatase_core_sf"/>
</dbReference>
<dbReference type="EMBL" id="LS483452">
    <property type="protein sequence ID" value="SQH76827.1"/>
    <property type="molecule type" value="Genomic_DNA"/>
</dbReference>
<name>A0A330MAM3_9GAMM</name>
<proteinExistence type="predicted"/>
<feature type="transmembrane region" description="Helical" evidence="2">
    <location>
        <begin position="21"/>
        <end position="42"/>
    </location>
</feature>
<dbReference type="Pfam" id="PF00884">
    <property type="entry name" value="Sulfatase"/>
    <property type="match status" value="1"/>
</dbReference>
<evidence type="ECO:0000313" key="4">
    <source>
        <dbReference type="EMBL" id="SQH76827.1"/>
    </source>
</evidence>
<feature type="transmembrane region" description="Helical" evidence="2">
    <location>
        <begin position="62"/>
        <end position="85"/>
    </location>
</feature>
<evidence type="ECO:0000256" key="2">
    <source>
        <dbReference type="SAM" id="Phobius"/>
    </source>
</evidence>
<dbReference type="InterPro" id="IPR052701">
    <property type="entry name" value="GAG_Ulvan_Degrading_Sulfatases"/>
</dbReference>
<keyword evidence="2" id="KW-0472">Membrane</keyword>
<dbReference type="InterPro" id="IPR000917">
    <property type="entry name" value="Sulfatase_N"/>
</dbReference>
<keyword evidence="2" id="KW-0812">Transmembrane</keyword>
<gene>
    <name evidence="4" type="ORF">SHEWBE_2864</name>
</gene>
<evidence type="ECO:0000256" key="1">
    <source>
        <dbReference type="SAM" id="MobiDB-lite"/>
    </source>
</evidence>
<dbReference type="SUPFAM" id="SSF53649">
    <property type="entry name" value="Alkaline phosphatase-like"/>
    <property type="match status" value="1"/>
</dbReference>